<dbReference type="InterPro" id="IPR014883">
    <property type="entry name" value="VRR_NUC"/>
</dbReference>
<evidence type="ECO:0000256" key="3">
    <source>
        <dbReference type="ARBA" id="ARBA00022801"/>
    </source>
</evidence>
<comment type="cofactor">
    <cofactor evidence="1">
        <name>Mg(2+)</name>
        <dbReference type="ChEBI" id="CHEBI:18420"/>
    </cofactor>
</comment>
<evidence type="ECO:0000259" key="4">
    <source>
        <dbReference type="SMART" id="SM00990"/>
    </source>
</evidence>
<dbReference type="AlphaFoldDB" id="A0AA40ZRC8"/>
<feature type="domain" description="VRR-NUC" evidence="4">
    <location>
        <begin position="21"/>
        <end position="122"/>
    </location>
</feature>
<dbReference type="GO" id="GO:0016788">
    <property type="term" value="F:hydrolase activity, acting on ester bonds"/>
    <property type="evidence" value="ECO:0007669"/>
    <property type="project" value="InterPro"/>
</dbReference>
<dbReference type="InterPro" id="IPR011856">
    <property type="entry name" value="tRNA_endonuc-like_dom_sf"/>
</dbReference>
<dbReference type="GO" id="GO:0003676">
    <property type="term" value="F:nucleic acid binding"/>
    <property type="evidence" value="ECO:0007669"/>
    <property type="project" value="InterPro"/>
</dbReference>
<keyword evidence="2" id="KW-0540">Nuclease</keyword>
<evidence type="ECO:0000256" key="1">
    <source>
        <dbReference type="ARBA" id="ARBA00001946"/>
    </source>
</evidence>
<comment type="caution">
    <text evidence="5">The sequence shown here is derived from an EMBL/GenBank/DDBJ whole genome shotgun (WGS) entry which is preliminary data.</text>
</comment>
<dbReference type="Pfam" id="PF08774">
    <property type="entry name" value="VRR_NUC"/>
    <property type="match status" value="1"/>
</dbReference>
<keyword evidence="3" id="KW-0378">Hydrolase</keyword>
<evidence type="ECO:0000313" key="6">
    <source>
        <dbReference type="Proteomes" id="UP000698924"/>
    </source>
</evidence>
<keyword evidence="6" id="KW-1185">Reference proteome</keyword>
<organism evidence="5 6">
    <name type="scientific">Caecibacteroides pullorum</name>
    <dbReference type="NCBI Taxonomy" id="2725562"/>
    <lineage>
        <taxon>Bacteria</taxon>
        <taxon>Pseudomonadati</taxon>
        <taxon>Bacteroidota</taxon>
        <taxon>Bacteroidia</taxon>
        <taxon>Bacteroidales</taxon>
        <taxon>Bacteroidaceae</taxon>
        <taxon>Caecibacteroides</taxon>
    </lineage>
</organism>
<accession>A0AA40ZRC8</accession>
<name>A0AA40ZRC8_9BACT</name>
<dbReference type="RefSeq" id="WP_204971038.1">
    <property type="nucleotide sequence ID" value="NZ_JAAZTS010000002.1"/>
</dbReference>
<evidence type="ECO:0000256" key="2">
    <source>
        <dbReference type="ARBA" id="ARBA00022722"/>
    </source>
</evidence>
<proteinExistence type="predicted"/>
<dbReference type="EMBL" id="JACJMO010000002">
    <property type="protein sequence ID" value="MBM6856553.1"/>
    <property type="molecule type" value="Genomic_DNA"/>
</dbReference>
<evidence type="ECO:0000313" key="5">
    <source>
        <dbReference type="EMBL" id="MBM6856553.1"/>
    </source>
</evidence>
<dbReference type="GO" id="GO:0004518">
    <property type="term" value="F:nuclease activity"/>
    <property type="evidence" value="ECO:0007669"/>
    <property type="project" value="UniProtKB-KW"/>
</dbReference>
<gene>
    <name evidence="5" type="ORF">H6D15_02860</name>
</gene>
<protein>
    <submittedName>
        <fullName evidence="5">VRR-NUC domain-containing protein</fullName>
    </submittedName>
</protein>
<dbReference type="SMART" id="SM00990">
    <property type="entry name" value="VRR_NUC"/>
    <property type="match status" value="1"/>
</dbReference>
<dbReference type="Proteomes" id="UP000698924">
    <property type="component" value="Unassembled WGS sequence"/>
</dbReference>
<dbReference type="Gene3D" id="3.40.1350.10">
    <property type="match status" value="1"/>
</dbReference>
<sequence>MTFEEMLALDKNWHGRKKSDNKEHRLQSACVRWFRHQYPKLSKVLFAIPNAARRSARNGAYMKEEGMLSGVADIILLKRNRFYGALAIEMKTDDGTQRPSQKEWQRECESAGNKYVICRSFEDFKREIENYIKDM</sequence>
<reference evidence="5 6" key="1">
    <citation type="journal article" date="2021" name="Sci. Rep.">
        <title>The distribution of antibiotic resistance genes in chicken gut microbiota commensals.</title>
        <authorList>
            <person name="Juricova H."/>
            <person name="Matiasovicova J."/>
            <person name="Kubasova T."/>
            <person name="Cejkova D."/>
            <person name="Rychlik I."/>
        </authorList>
    </citation>
    <scope>NUCLEOTIDE SEQUENCE [LARGE SCALE GENOMIC DNA]</scope>
    <source>
        <strain evidence="5 6">An421</strain>
    </source>
</reference>